<dbReference type="CDD" id="cd02980">
    <property type="entry name" value="TRX_Fd_family"/>
    <property type="match status" value="1"/>
</dbReference>
<dbReference type="Pfam" id="PF01257">
    <property type="entry name" value="2Fe-2S_thioredx"/>
    <property type="match status" value="1"/>
</dbReference>
<dbReference type="SUPFAM" id="SSF52833">
    <property type="entry name" value="Thioredoxin-like"/>
    <property type="match status" value="1"/>
</dbReference>
<dbReference type="InterPro" id="IPR036249">
    <property type="entry name" value="Thioredoxin-like_sf"/>
</dbReference>
<evidence type="ECO:0008006" key="3">
    <source>
        <dbReference type="Google" id="ProtNLM"/>
    </source>
</evidence>
<dbReference type="AlphaFoldDB" id="A0LJC8"/>
<evidence type="ECO:0000313" key="1">
    <source>
        <dbReference type="EMBL" id="ABK17530.1"/>
    </source>
</evidence>
<accession>A0LJC8</accession>
<name>A0LJC8_SYNFM</name>
<protein>
    <recommendedName>
        <fullName evidence="3">NADH dehydrogenase (Ubiquinone), 24 kDa subunit</fullName>
    </recommendedName>
</protein>
<gene>
    <name evidence="1" type="ordered locus">Sfum_1845</name>
</gene>
<dbReference type="KEGG" id="sfu:Sfum_1845"/>
<organism evidence="1 2">
    <name type="scientific">Syntrophobacter fumaroxidans (strain DSM 10017 / MPOB)</name>
    <dbReference type="NCBI Taxonomy" id="335543"/>
    <lineage>
        <taxon>Bacteria</taxon>
        <taxon>Pseudomonadati</taxon>
        <taxon>Thermodesulfobacteriota</taxon>
        <taxon>Syntrophobacteria</taxon>
        <taxon>Syntrophobacterales</taxon>
        <taxon>Syntrophobacteraceae</taxon>
        <taxon>Syntrophobacter</taxon>
    </lineage>
</organism>
<reference evidence="1 2" key="1">
    <citation type="submission" date="2006-10" db="EMBL/GenBank/DDBJ databases">
        <title>Complete sequence of Syntrophobacter fumaroxidans MPOB.</title>
        <authorList>
            <consortium name="US DOE Joint Genome Institute"/>
            <person name="Copeland A."/>
            <person name="Lucas S."/>
            <person name="Lapidus A."/>
            <person name="Barry K."/>
            <person name="Detter J.C."/>
            <person name="Glavina del Rio T."/>
            <person name="Hammon N."/>
            <person name="Israni S."/>
            <person name="Pitluck S."/>
            <person name="Goltsman E.G."/>
            <person name="Martinez M."/>
            <person name="Schmutz J."/>
            <person name="Larimer F."/>
            <person name="Land M."/>
            <person name="Hauser L."/>
            <person name="Kyrpides N."/>
            <person name="Kim E."/>
            <person name="Boone D.R."/>
            <person name="Brockman F."/>
            <person name="Culley D."/>
            <person name="Ferry J."/>
            <person name="Gunsalus R."/>
            <person name="McInerney M.J."/>
            <person name="Morrison M."/>
            <person name="Plugge C."/>
            <person name="Rohlin L."/>
            <person name="Scholten J."/>
            <person name="Sieber J."/>
            <person name="Stams A.J.M."/>
            <person name="Worm P."/>
            <person name="Henstra A.M."/>
            <person name="Richardson P."/>
        </authorList>
    </citation>
    <scope>NUCLEOTIDE SEQUENCE [LARGE SCALE GENOMIC DNA]</scope>
    <source>
        <strain evidence="2">DSM 10017 / MPOB</strain>
    </source>
</reference>
<evidence type="ECO:0000313" key="2">
    <source>
        <dbReference type="Proteomes" id="UP000001784"/>
    </source>
</evidence>
<dbReference type="EMBL" id="CP000478">
    <property type="protein sequence ID" value="ABK17530.1"/>
    <property type="molecule type" value="Genomic_DNA"/>
</dbReference>
<dbReference type="RefSeq" id="WP_011698700.1">
    <property type="nucleotide sequence ID" value="NC_008554.1"/>
</dbReference>
<dbReference type="Gene3D" id="3.40.30.10">
    <property type="entry name" value="Glutaredoxin"/>
    <property type="match status" value="1"/>
</dbReference>
<proteinExistence type="predicted"/>
<dbReference type="OrthoDB" id="9775764at2"/>
<keyword evidence="2" id="KW-1185">Reference proteome</keyword>
<dbReference type="HOGENOM" id="CLU_177584_0_1_7"/>
<dbReference type="eggNOG" id="COG1905">
    <property type="taxonomic scope" value="Bacteria"/>
</dbReference>
<dbReference type="STRING" id="335543.Sfum_1845"/>
<dbReference type="InParanoid" id="A0LJC8"/>
<dbReference type="Proteomes" id="UP000001784">
    <property type="component" value="Chromosome"/>
</dbReference>
<sequence length="87" mass="9602">MSDTKETAELAICMGSSCFSRGNKHNIKIIKEYIDRHGLCGRVALKGHLCEGLCKDGPNITLNGEVFHSIDSASINVLLEENIRKQE</sequence>